<dbReference type="GO" id="GO:0046503">
    <property type="term" value="P:glycerolipid catabolic process"/>
    <property type="evidence" value="ECO:0007669"/>
    <property type="project" value="TreeGrafter"/>
</dbReference>
<keyword evidence="2" id="KW-0808">Transferase</keyword>
<dbReference type="GO" id="GO:0004806">
    <property type="term" value="F:triacylglycerol lipase activity"/>
    <property type="evidence" value="ECO:0007669"/>
    <property type="project" value="TreeGrafter"/>
</dbReference>
<dbReference type="GO" id="GO:0016747">
    <property type="term" value="F:acyltransferase activity, transferring groups other than amino-acyl groups"/>
    <property type="evidence" value="ECO:0007669"/>
    <property type="project" value="InterPro"/>
</dbReference>
<dbReference type="InterPro" id="IPR000182">
    <property type="entry name" value="GNAT_dom"/>
</dbReference>
<evidence type="ECO:0000259" key="1">
    <source>
        <dbReference type="PROSITE" id="PS51186"/>
    </source>
</evidence>
<name>Q47625_ECOLX</name>
<dbReference type="ESTHER" id="ecoli-estX">
    <property type="family name" value="Aclacinomycin-methylesterase_RdmC"/>
</dbReference>
<dbReference type="Pfam" id="PF00583">
    <property type="entry name" value="Acetyltransf_1"/>
    <property type="match status" value="1"/>
</dbReference>
<dbReference type="Gene3D" id="3.40.50.1820">
    <property type="entry name" value="alpha/beta hydrolase"/>
    <property type="match status" value="1"/>
</dbReference>
<protein>
    <submittedName>
        <fullName evidence="2">Streptothricin-acteyl-transferase</fullName>
    </submittedName>
</protein>
<dbReference type="InterPro" id="IPR016181">
    <property type="entry name" value="Acyl_CoA_acyltransferase"/>
</dbReference>
<dbReference type="SUPFAM" id="SSF53474">
    <property type="entry name" value="alpha/beta-Hydrolases"/>
    <property type="match status" value="1"/>
</dbReference>
<accession>Q47625</accession>
<dbReference type="CDD" id="cd04301">
    <property type="entry name" value="NAT_SF"/>
    <property type="match status" value="1"/>
</dbReference>
<reference evidence="2" key="2">
    <citation type="submission" date="2005-07" db="EMBL/GenBank/DDBJ databases">
        <authorList>
            <person name="Tietze E."/>
        </authorList>
    </citation>
    <scope>NUCLEOTIDE SEQUENCE</scope>
    <source>
        <strain evidence="2">PIE728</strain>
    </source>
</reference>
<dbReference type="AlphaFoldDB" id="Q47625"/>
<evidence type="ECO:0000313" key="2">
    <source>
        <dbReference type="EMBL" id="CAA40157.2"/>
    </source>
</evidence>
<dbReference type="NCBIfam" id="NF000358">
    <property type="entry name" value="sat2"/>
    <property type="match status" value="1"/>
</dbReference>
<proteinExistence type="predicted"/>
<dbReference type="NCBIfam" id="NF033124">
    <property type="entry name" value="estX"/>
    <property type="match status" value="1"/>
</dbReference>
<dbReference type="PIR" id="I60717">
    <property type="entry name" value="I60717"/>
</dbReference>
<reference evidence="2" key="1">
    <citation type="journal article" date="1991" name="Plasmid">
        <title>The trimethoprim resistance transposon Tn7 contains a cryptic streptothricin resistance gene.</title>
        <authorList>
            <person name="Tietze E."/>
            <person name="Brevet J."/>
        </authorList>
    </citation>
    <scope>NUCLEOTIDE SEQUENCE</scope>
    <source>
        <strain evidence="2">PIE728</strain>
    </source>
</reference>
<organism evidence="2">
    <name type="scientific">Escherichia coli</name>
    <dbReference type="NCBI Taxonomy" id="562"/>
    <lineage>
        <taxon>Bacteria</taxon>
        <taxon>Pseudomonadati</taxon>
        <taxon>Pseudomonadota</taxon>
        <taxon>Gammaproteobacteria</taxon>
        <taxon>Enterobacterales</taxon>
        <taxon>Enterobacteriaceae</taxon>
        <taxon>Escherichia</taxon>
    </lineage>
</organism>
<dbReference type="InterPro" id="IPR029058">
    <property type="entry name" value="AB_hydrolase_fold"/>
</dbReference>
<dbReference type="InterPro" id="IPR008125">
    <property type="entry name" value="Streptothricin_AcTrfase"/>
</dbReference>
<dbReference type="PANTHER" id="PTHR43433:SF5">
    <property type="entry name" value="AB HYDROLASE-1 DOMAIN-CONTAINING PROTEIN"/>
    <property type="match status" value="1"/>
</dbReference>
<dbReference type="InterPro" id="IPR050471">
    <property type="entry name" value="AB_hydrolase"/>
</dbReference>
<dbReference type="SUPFAM" id="SSF55729">
    <property type="entry name" value="Acyl-CoA N-acyltransferases (Nat)"/>
    <property type="match status" value="1"/>
</dbReference>
<sequence>MLTNKMLYVNLEGNFSMKEKVVVDKAISLYTESFGDPAHEPIILIMGAMSSAVWWPDEFCSQLAKMGRYVIRYDHRDTGKSTSYEPGQAPYSVEELADDVVRVIDGYGLEAAHLVGMSLGGFLSQLVALKYPKRVKSLTLIASERLADADPDMPAFDPAIIEYHQRAESLDWSDRDAVVAYQVGAWRINSGTAHAFDAEKIQNIAELNFDRTPNILTTFNHTTLGGGERWLGRLNEIAVPTLIIHGTEDPVLPYVHGLALKEAIRGSKMLTLEGTGHELHHEDWPRIIQAIKGQTSYLSVAPYNKLLHRKNYSLRSQFSGEQGVRRHMKISVIPEQVAETLDAENHFIVREVFDVHLSDQGFELSTRSVSPYRKDYISDDDSDEDSACYGAFIDQELVGKIELNSTWNDLASIEHIVVSHTHRGKGVAHSLIEFAKKWALSRQLLGIRLETQTNNVPACNLYAKCGFTLGGIDLFTYKTRPQVSNETAMYWYWFSGAQDDA</sequence>
<dbReference type="Pfam" id="PF08386">
    <property type="entry name" value="Abhydrolase_4"/>
    <property type="match status" value="1"/>
</dbReference>
<dbReference type="PRINTS" id="PR01754">
    <property type="entry name" value="SACTRNSFRASE"/>
</dbReference>
<feature type="domain" description="N-acetyltransferase" evidence="1">
    <location>
        <begin position="347"/>
        <end position="497"/>
    </location>
</feature>
<dbReference type="RefSeq" id="WP_071846307.1">
    <property type="nucleotide sequence ID" value="NG_052372.1"/>
</dbReference>
<dbReference type="Pfam" id="PF00561">
    <property type="entry name" value="Abhydrolase_1"/>
    <property type="match status" value="1"/>
</dbReference>
<gene>
    <name evidence="2" type="primary">sat-1</name>
</gene>
<dbReference type="PROSITE" id="PS51186">
    <property type="entry name" value="GNAT"/>
    <property type="match status" value="1"/>
</dbReference>
<dbReference type="InterPro" id="IPR013595">
    <property type="entry name" value="Pept_S33_TAP-like_C"/>
</dbReference>
<dbReference type="EMBL" id="X56815">
    <property type="protein sequence ID" value="CAA40157.2"/>
    <property type="molecule type" value="Genomic_DNA"/>
</dbReference>
<dbReference type="PANTHER" id="PTHR43433">
    <property type="entry name" value="HYDROLASE, ALPHA/BETA FOLD FAMILY PROTEIN"/>
    <property type="match status" value="1"/>
</dbReference>
<dbReference type="PRINTS" id="PR00111">
    <property type="entry name" value="ABHYDROLASE"/>
</dbReference>
<dbReference type="Gene3D" id="3.40.630.30">
    <property type="match status" value="1"/>
</dbReference>
<dbReference type="InterPro" id="IPR000073">
    <property type="entry name" value="AB_hydrolase_1"/>
</dbReference>